<keyword evidence="6" id="KW-1185">Reference proteome</keyword>
<dbReference type="PROSITE" id="PS52004">
    <property type="entry name" value="KS3_2"/>
    <property type="match status" value="1"/>
</dbReference>
<dbReference type="Proteomes" id="UP001230188">
    <property type="component" value="Unassembled WGS sequence"/>
</dbReference>
<evidence type="ECO:0000256" key="2">
    <source>
        <dbReference type="ARBA" id="ARBA00022553"/>
    </source>
</evidence>
<dbReference type="Pfam" id="PF02801">
    <property type="entry name" value="Ketoacyl-synt_C"/>
    <property type="match status" value="1"/>
</dbReference>
<keyword evidence="3" id="KW-0808">Transferase</keyword>
<evidence type="ECO:0000256" key="3">
    <source>
        <dbReference type="RuleBase" id="RU003694"/>
    </source>
</evidence>
<proteinExistence type="inferred from homology"/>
<dbReference type="Pfam" id="PF00109">
    <property type="entry name" value="ketoacyl-synt"/>
    <property type="match status" value="1"/>
</dbReference>
<evidence type="ECO:0000313" key="6">
    <source>
        <dbReference type="Proteomes" id="UP001230188"/>
    </source>
</evidence>
<dbReference type="InterPro" id="IPR020841">
    <property type="entry name" value="PKS_Beta-ketoAc_synthase_dom"/>
</dbReference>
<evidence type="ECO:0000313" key="5">
    <source>
        <dbReference type="EMBL" id="KAJ8600913.1"/>
    </source>
</evidence>
<dbReference type="SUPFAM" id="SSF53901">
    <property type="entry name" value="Thiolase-like"/>
    <property type="match status" value="1"/>
</dbReference>
<feature type="domain" description="Ketosynthase family 3 (KS3)" evidence="4">
    <location>
        <begin position="1"/>
        <end position="220"/>
    </location>
</feature>
<organism evidence="5 6">
    <name type="scientific">Chrysophaeum taylorii</name>
    <dbReference type="NCBI Taxonomy" id="2483200"/>
    <lineage>
        <taxon>Eukaryota</taxon>
        <taxon>Sar</taxon>
        <taxon>Stramenopiles</taxon>
        <taxon>Ochrophyta</taxon>
        <taxon>Pelagophyceae</taxon>
        <taxon>Pelagomonadales</taxon>
        <taxon>Pelagomonadaceae</taxon>
        <taxon>Chrysophaeum</taxon>
    </lineage>
</organism>
<evidence type="ECO:0000259" key="4">
    <source>
        <dbReference type="PROSITE" id="PS52004"/>
    </source>
</evidence>
<comment type="similarity">
    <text evidence="3">Belongs to the thiolase-like superfamily. Beta-ketoacyl-ACP synthases family.</text>
</comment>
<dbReference type="AlphaFoldDB" id="A0AAD7XIR4"/>
<dbReference type="InterPro" id="IPR014031">
    <property type="entry name" value="Ketoacyl_synth_C"/>
</dbReference>
<dbReference type="InterPro" id="IPR016039">
    <property type="entry name" value="Thiolase-like"/>
</dbReference>
<name>A0AAD7XIR4_9STRA</name>
<accession>A0AAD7XIR4</accession>
<evidence type="ECO:0000256" key="1">
    <source>
        <dbReference type="ARBA" id="ARBA00022450"/>
    </source>
</evidence>
<gene>
    <name evidence="5" type="ORF">CTAYLR_005061</name>
</gene>
<protein>
    <recommendedName>
        <fullName evidence="4">Ketosynthase family 3 (KS3) domain-containing protein</fullName>
    </recommendedName>
</protein>
<dbReference type="EMBL" id="JAQMWT010000466">
    <property type="protein sequence ID" value="KAJ8600913.1"/>
    <property type="molecule type" value="Genomic_DNA"/>
</dbReference>
<dbReference type="GO" id="GO:0006633">
    <property type="term" value="P:fatty acid biosynthetic process"/>
    <property type="evidence" value="ECO:0007669"/>
    <property type="project" value="TreeGrafter"/>
</dbReference>
<dbReference type="PANTHER" id="PTHR43775:SF37">
    <property type="entry name" value="SI:DKEY-61P9.11"/>
    <property type="match status" value="1"/>
</dbReference>
<dbReference type="SMART" id="SM00825">
    <property type="entry name" value="PKS_KS"/>
    <property type="match status" value="1"/>
</dbReference>
<keyword evidence="1" id="KW-0596">Phosphopantetheine</keyword>
<sequence length="244" mass="24920">MLAPSFVHVGAAVAAMTSETGRCHTFDAAADGYCRGEGCGVVMLGIRRPDMTSLKGGVAATGFAVKHNGQSATFTALNSISQTRLMEACKGARLTLAVEAHGTGTKLGDPIEIAGLANFKKATTAPRTILNAVKANLGHTEPTAGAAGYLASLIVAVANEPQPNAALRTANPVARIEKLDCLAPPTDTVVAGATSSPRAFSVGVSSFGYSGIIAHAVLKAVACIDDDDNDLSPTLDAKCSRREL</sequence>
<dbReference type="GO" id="GO:0004312">
    <property type="term" value="F:fatty acid synthase activity"/>
    <property type="evidence" value="ECO:0007669"/>
    <property type="project" value="TreeGrafter"/>
</dbReference>
<dbReference type="InterPro" id="IPR050091">
    <property type="entry name" value="PKS_NRPS_Biosynth_Enz"/>
</dbReference>
<reference evidence="5" key="1">
    <citation type="submission" date="2023-01" db="EMBL/GenBank/DDBJ databases">
        <title>Metagenome sequencing of chrysophaentin producing Chrysophaeum taylorii.</title>
        <authorList>
            <person name="Davison J."/>
            <person name="Bewley C."/>
        </authorList>
    </citation>
    <scope>NUCLEOTIDE SEQUENCE</scope>
    <source>
        <strain evidence="5">NIES-1699</strain>
    </source>
</reference>
<dbReference type="Gene3D" id="3.40.47.10">
    <property type="match status" value="1"/>
</dbReference>
<comment type="caution">
    <text evidence="5">The sequence shown here is derived from an EMBL/GenBank/DDBJ whole genome shotgun (WGS) entry which is preliminary data.</text>
</comment>
<dbReference type="InterPro" id="IPR014030">
    <property type="entry name" value="Ketoacyl_synth_N"/>
</dbReference>
<dbReference type="PANTHER" id="PTHR43775">
    <property type="entry name" value="FATTY ACID SYNTHASE"/>
    <property type="match status" value="1"/>
</dbReference>
<keyword evidence="2" id="KW-0597">Phosphoprotein</keyword>